<evidence type="ECO:0000313" key="3">
    <source>
        <dbReference type="EMBL" id="HJA86340.1"/>
    </source>
</evidence>
<evidence type="ECO:0000256" key="1">
    <source>
        <dbReference type="SAM" id="SignalP"/>
    </source>
</evidence>
<dbReference type="EMBL" id="DWZI01000043">
    <property type="protein sequence ID" value="HJA86340.1"/>
    <property type="molecule type" value="Genomic_DNA"/>
</dbReference>
<reference evidence="3" key="1">
    <citation type="journal article" date="2021" name="PeerJ">
        <title>Extensive microbial diversity within the chicken gut microbiome revealed by metagenomics and culture.</title>
        <authorList>
            <person name="Gilroy R."/>
            <person name="Ravi A."/>
            <person name="Getino M."/>
            <person name="Pursley I."/>
            <person name="Horton D.L."/>
            <person name="Alikhan N.F."/>
            <person name="Baker D."/>
            <person name="Gharbi K."/>
            <person name="Hall N."/>
            <person name="Watson M."/>
            <person name="Adriaenssens E.M."/>
            <person name="Foster-Nyarko E."/>
            <person name="Jarju S."/>
            <person name="Secka A."/>
            <person name="Antonio M."/>
            <person name="Oren A."/>
            <person name="Chaudhuri R.R."/>
            <person name="La Ragione R."/>
            <person name="Hildebrand F."/>
            <person name="Pallen M.J."/>
        </authorList>
    </citation>
    <scope>NUCLEOTIDE SEQUENCE</scope>
    <source>
        <strain evidence="3">ChiHjej12B11-9795</strain>
    </source>
</reference>
<proteinExistence type="predicted"/>
<dbReference type="Pfam" id="PF18990">
    <property type="entry name" value="DUF5723"/>
    <property type="match status" value="1"/>
</dbReference>
<sequence>MRKMHFCGKHLLCAFILLAVSLSAHAQFLRSSYFMDGSSRLQLNPAWLPSRGYVDVPALGMLNVSAYTNSLGTQDVIDMFDAGDDFWSSSAFNDKLKGMNKASVSVATDLVSFGFYKGKGFWSFNVGVRTDVEGRFPKGLFDFLRDMPENDNEWDNRSFGFNGQALALNAYAEVGVGYARAIGDRLTVGGKFNFLLGAGNLDMHIDNVRINTENLYAGSGSAELNVDAYAEANMKGLDLLTNSDGYVDEVEYNNFGIGGYGVGIDLGATYRLLDNLTVSAAVLDLGFIKWSKGSSLVAEGHTHEAYSVADGNIQDFYDRVSGGDVIDLDLIGLEENSEKKARTTTLPTTLVLGAEYTFFNNKLSAGILSTTRWGQLNTLSELTVIGTYRPWSLLNLSLSYSMLQSAGKSFGLGIKLGPVMLGTDYMYLGKNSRSVNAFIGLSFAIGKSREQAQL</sequence>
<feature type="chain" id="PRO_5038516315" description="DUF5723 domain-containing protein" evidence="1">
    <location>
        <begin position="27"/>
        <end position="454"/>
    </location>
</feature>
<feature type="domain" description="DUF5723" evidence="2">
    <location>
        <begin position="45"/>
        <end position="424"/>
    </location>
</feature>
<evidence type="ECO:0000313" key="4">
    <source>
        <dbReference type="Proteomes" id="UP000823862"/>
    </source>
</evidence>
<protein>
    <recommendedName>
        <fullName evidence="2">DUF5723 domain-containing protein</fullName>
    </recommendedName>
</protein>
<comment type="caution">
    <text evidence="3">The sequence shown here is derived from an EMBL/GenBank/DDBJ whole genome shotgun (WGS) entry which is preliminary data.</text>
</comment>
<name>A0A9D2HWP9_9BACE</name>
<reference evidence="3" key="2">
    <citation type="submission" date="2021-04" db="EMBL/GenBank/DDBJ databases">
        <authorList>
            <person name="Gilroy R."/>
        </authorList>
    </citation>
    <scope>NUCLEOTIDE SEQUENCE</scope>
    <source>
        <strain evidence="3">ChiHjej12B11-9795</strain>
    </source>
</reference>
<gene>
    <name evidence="3" type="ORF">H9950_09175</name>
</gene>
<dbReference type="InterPro" id="IPR043781">
    <property type="entry name" value="DUF5723"/>
</dbReference>
<evidence type="ECO:0000259" key="2">
    <source>
        <dbReference type="Pfam" id="PF18990"/>
    </source>
</evidence>
<keyword evidence="1" id="KW-0732">Signal</keyword>
<organism evidence="3 4">
    <name type="scientific">Candidatus Bacteroides avicola</name>
    <dbReference type="NCBI Taxonomy" id="2838468"/>
    <lineage>
        <taxon>Bacteria</taxon>
        <taxon>Pseudomonadati</taxon>
        <taxon>Bacteroidota</taxon>
        <taxon>Bacteroidia</taxon>
        <taxon>Bacteroidales</taxon>
        <taxon>Bacteroidaceae</taxon>
        <taxon>Bacteroides</taxon>
    </lineage>
</organism>
<dbReference type="AlphaFoldDB" id="A0A9D2HWP9"/>
<dbReference type="Proteomes" id="UP000823862">
    <property type="component" value="Unassembled WGS sequence"/>
</dbReference>
<feature type="signal peptide" evidence="1">
    <location>
        <begin position="1"/>
        <end position="26"/>
    </location>
</feature>
<dbReference type="Gene3D" id="2.40.160.60">
    <property type="entry name" value="Outer membrane protein transport protein (OMPP1/FadL/TodX)"/>
    <property type="match status" value="1"/>
</dbReference>
<accession>A0A9D2HWP9</accession>